<sequence>MMVQDYLEKCVTVCVKFLCLSSDLFASPFLRILSSDVSKCQRIDIRVTSTEKVWANSSLFCRIHPIVNIDICSNQTDKKYEVLSSDFKCDTQNAMSKCMCIKSAKLYFFFKT</sequence>
<name>A0A8D8VP86_9HEMI</name>
<reference evidence="1" key="1">
    <citation type="submission" date="2021-05" db="EMBL/GenBank/DDBJ databases">
        <authorList>
            <person name="Alioto T."/>
            <person name="Alioto T."/>
            <person name="Gomez Garrido J."/>
        </authorList>
    </citation>
    <scope>NUCLEOTIDE SEQUENCE</scope>
</reference>
<protein>
    <submittedName>
        <fullName evidence="1">Uncharacterized protein</fullName>
    </submittedName>
</protein>
<dbReference type="EMBL" id="HBUF01071045">
    <property type="protein sequence ID" value="CAG6629538.1"/>
    <property type="molecule type" value="Transcribed_RNA"/>
</dbReference>
<organism evidence="1">
    <name type="scientific">Cacopsylla melanoneura</name>
    <dbReference type="NCBI Taxonomy" id="428564"/>
    <lineage>
        <taxon>Eukaryota</taxon>
        <taxon>Metazoa</taxon>
        <taxon>Ecdysozoa</taxon>
        <taxon>Arthropoda</taxon>
        <taxon>Hexapoda</taxon>
        <taxon>Insecta</taxon>
        <taxon>Pterygota</taxon>
        <taxon>Neoptera</taxon>
        <taxon>Paraneoptera</taxon>
        <taxon>Hemiptera</taxon>
        <taxon>Sternorrhyncha</taxon>
        <taxon>Psylloidea</taxon>
        <taxon>Psyllidae</taxon>
        <taxon>Psyllinae</taxon>
        <taxon>Cacopsylla</taxon>
    </lineage>
</organism>
<accession>A0A8D8VP86</accession>
<dbReference type="AlphaFoldDB" id="A0A8D8VP86"/>
<proteinExistence type="predicted"/>
<evidence type="ECO:0000313" key="1">
    <source>
        <dbReference type="EMBL" id="CAG6629538.1"/>
    </source>
</evidence>
<dbReference type="EMBL" id="HBUF01071044">
    <property type="protein sequence ID" value="CAG6629537.1"/>
    <property type="molecule type" value="Transcribed_RNA"/>
</dbReference>